<evidence type="ECO:0000313" key="4">
    <source>
        <dbReference type="EMBL" id="SHE64904.1"/>
    </source>
</evidence>
<dbReference type="Proteomes" id="UP000183987">
    <property type="component" value="Unassembled WGS sequence"/>
</dbReference>
<feature type="domain" description="Nitrile hydratase alpha/Thiocyanate hydrolase gamma" evidence="3">
    <location>
        <begin position="31"/>
        <end position="209"/>
    </location>
</feature>
<gene>
    <name evidence="4" type="ORF">SAMN05444339_101977</name>
</gene>
<dbReference type="GO" id="GO:0018822">
    <property type="term" value="F:nitrile hydratase activity"/>
    <property type="evidence" value="ECO:0007669"/>
    <property type="project" value="InterPro"/>
</dbReference>
<dbReference type="SUPFAM" id="SSF56209">
    <property type="entry name" value="Nitrile hydratase alpha chain"/>
    <property type="match status" value="1"/>
</dbReference>
<sequence length="216" mass="23743">MPHDHHDHDHDGLSPSGHPYRPDQDTGLSYWQTMEIAVRELLIDKGVLTAARIAAQIEAMDARSPANGAAVVARYWTDPGFAAALLADGTTTVKEMGFDLGPMHLIALPNTDTLHNIIVCTLCSCYPRNLLGLPPDWYKSRAYRARTVREPRRVLAEFGVTLPEHVQVRVHDSTADMRYIVLPQRPAGTDGWDAARLATLVTRDSMIGTGLPKTAA</sequence>
<dbReference type="Gene3D" id="3.90.330.10">
    <property type="entry name" value="Nitrile hydratase alpha /Thiocyanate hydrolase gamma"/>
    <property type="match status" value="1"/>
</dbReference>
<dbReference type="GO" id="GO:0046914">
    <property type="term" value="F:transition metal ion binding"/>
    <property type="evidence" value="ECO:0007669"/>
    <property type="project" value="InterPro"/>
</dbReference>
<dbReference type="RefSeq" id="WP_072856006.1">
    <property type="nucleotide sequence ID" value="NZ_FQUE01000001.1"/>
</dbReference>
<dbReference type="InterPro" id="IPR018141">
    <property type="entry name" value="Nitrile_hydratase_asu"/>
</dbReference>
<keyword evidence="5" id="KW-1185">Reference proteome</keyword>
<protein>
    <submittedName>
        <fullName evidence="4">Nitrile hydratase</fullName>
    </submittedName>
</protein>
<dbReference type="OrthoDB" id="528553at2"/>
<evidence type="ECO:0000313" key="5">
    <source>
        <dbReference type="Proteomes" id="UP000183987"/>
    </source>
</evidence>
<dbReference type="InterPro" id="IPR036648">
    <property type="entry name" value="CN_Hdrase_a/SCN_Hdrase_g_sf"/>
</dbReference>
<organism evidence="4 5">
    <name type="scientific">Loktanella atrilutea</name>
    <dbReference type="NCBI Taxonomy" id="366533"/>
    <lineage>
        <taxon>Bacteria</taxon>
        <taxon>Pseudomonadati</taxon>
        <taxon>Pseudomonadota</taxon>
        <taxon>Alphaproteobacteria</taxon>
        <taxon>Rhodobacterales</taxon>
        <taxon>Roseobacteraceae</taxon>
        <taxon>Loktanella</taxon>
    </lineage>
</organism>
<feature type="region of interest" description="Disordered" evidence="2">
    <location>
        <begin position="1"/>
        <end position="24"/>
    </location>
</feature>
<evidence type="ECO:0000256" key="2">
    <source>
        <dbReference type="SAM" id="MobiDB-lite"/>
    </source>
</evidence>
<evidence type="ECO:0000256" key="1">
    <source>
        <dbReference type="ARBA" id="ARBA00022723"/>
    </source>
</evidence>
<dbReference type="STRING" id="366533.SAMN05444339_101977"/>
<dbReference type="Pfam" id="PF02979">
    <property type="entry name" value="NHase_alpha"/>
    <property type="match status" value="1"/>
</dbReference>
<dbReference type="InterPro" id="IPR004232">
    <property type="entry name" value="CN_Hdrtase_a/SCN_Hdrlase_g"/>
</dbReference>
<feature type="compositionally biased region" description="Basic and acidic residues" evidence="2">
    <location>
        <begin position="1"/>
        <end position="12"/>
    </location>
</feature>
<name>A0A1M4V7H7_LOKAT</name>
<dbReference type="NCBIfam" id="TIGR01323">
    <property type="entry name" value="nitrile_alph"/>
    <property type="match status" value="1"/>
</dbReference>
<accession>A0A1M4V7H7</accession>
<dbReference type="AlphaFoldDB" id="A0A1M4V7H7"/>
<evidence type="ECO:0000259" key="3">
    <source>
        <dbReference type="Pfam" id="PF02979"/>
    </source>
</evidence>
<reference evidence="5" key="1">
    <citation type="submission" date="2016-11" db="EMBL/GenBank/DDBJ databases">
        <authorList>
            <person name="Varghese N."/>
            <person name="Submissions S."/>
        </authorList>
    </citation>
    <scope>NUCLEOTIDE SEQUENCE [LARGE SCALE GENOMIC DNA]</scope>
    <source>
        <strain evidence="5">DSM 29326</strain>
    </source>
</reference>
<proteinExistence type="predicted"/>
<keyword evidence="1" id="KW-0479">Metal-binding</keyword>
<dbReference type="EMBL" id="FQUE01000001">
    <property type="protein sequence ID" value="SHE64904.1"/>
    <property type="molecule type" value="Genomic_DNA"/>
</dbReference>